<protein>
    <submittedName>
        <fullName evidence="2">Phenylacetate-CoA oxygenase subunit PaaC</fullName>
        <ecNumber evidence="2">1.14.13.149</ecNumber>
    </submittedName>
    <submittedName>
        <fullName evidence="1">Phenylacetate-CoA oxygenase, PaaI subunit</fullName>
    </submittedName>
</protein>
<dbReference type="Pfam" id="PF05138">
    <property type="entry name" value="PaaA_PaaC"/>
    <property type="match status" value="1"/>
</dbReference>
<dbReference type="PIRSF" id="PIRSF037834">
    <property type="entry name" value="PA_CoA_Oase3"/>
    <property type="match status" value="1"/>
</dbReference>
<proteinExistence type="predicted"/>
<dbReference type="EMBL" id="AFCE01000097">
    <property type="protein sequence ID" value="EGL83553.1"/>
    <property type="molecule type" value="Genomic_DNA"/>
</dbReference>
<dbReference type="Proteomes" id="UP000825179">
    <property type="component" value="Chromosome"/>
</dbReference>
<dbReference type="InterPro" id="IPR011882">
    <property type="entry name" value="PaaC"/>
</dbReference>
<reference evidence="2 4" key="2">
    <citation type="journal article" date="2020" name="Extremophiles">
        <title>Genomic analysis of Caldalkalibacillus thermarum TA2.A1 reveals aerobic alkaliphilic metabolism and evolutionary hallmarks linking alkaliphilic bacteria and plant life.</title>
        <authorList>
            <person name="de Jong S.I."/>
            <person name="van den Broek M.A."/>
            <person name="Merkel A.Y."/>
            <person name="de la Torre Cortes P."/>
            <person name="Kalamorz F."/>
            <person name="Cook G.M."/>
            <person name="van Loosdrecht M.C.M."/>
            <person name="McMillan D.G.G."/>
        </authorList>
    </citation>
    <scope>NUCLEOTIDE SEQUENCE [LARGE SCALE GENOMIC DNA]</scope>
    <source>
        <strain evidence="2 4">TA2.A1</strain>
    </source>
</reference>
<dbReference type="EC" id="1.14.13.149" evidence="2"/>
<dbReference type="Proteomes" id="UP000010716">
    <property type="component" value="Unassembled WGS sequence"/>
</dbReference>
<dbReference type="InterPro" id="IPR052703">
    <property type="entry name" value="Aromatic_CoA_ox/epox"/>
</dbReference>
<dbReference type="PANTHER" id="PTHR30458">
    <property type="entry name" value="PHENYLACETIC ACID DEGRADATION PROTEIN PAA"/>
    <property type="match status" value="1"/>
</dbReference>
<evidence type="ECO:0000313" key="4">
    <source>
        <dbReference type="Proteomes" id="UP000825179"/>
    </source>
</evidence>
<dbReference type="AlphaFoldDB" id="F5L516"/>
<dbReference type="SUPFAM" id="SSF47240">
    <property type="entry name" value="Ferritin-like"/>
    <property type="match status" value="1"/>
</dbReference>
<accession>F5L516</accession>
<dbReference type="InterPro" id="IPR007814">
    <property type="entry name" value="PaaA_PaaC"/>
</dbReference>
<dbReference type="RefSeq" id="WP_007503482.1">
    <property type="nucleotide sequence ID" value="NZ_AFCE01000097.1"/>
</dbReference>
<sequence>MDIGQVQTAQEAKRNVAYLKALTTLLYQMADDDLVISHRGSEWLGLVPHIEEDVAYSSITQNTMGHALILYEMLQELGEGKADDIAYLRKPEEFRHAVLVERPNGEGLYSENPDYDWAYAVVRNLAYETFKRIRLQAVTRSSYQPLALAAQKMLREQFYHLQHWQVWIKQLAGATEESTNRLNEAVNKVWADVDSLFDLGAEEEQMVAYGLIQSAEVTKKAWLNDMKEILQDAGLNWPGDPSPVQNSGRDGTHSEAFEAALAQLSEVYKTDPAALW</sequence>
<dbReference type="InterPro" id="IPR012347">
    <property type="entry name" value="Ferritin-like"/>
</dbReference>
<keyword evidence="2" id="KW-0560">Oxidoreductase</keyword>
<dbReference type="KEGG" id="cthu:HUR95_03655"/>
<dbReference type="Gene3D" id="1.20.1260.10">
    <property type="match status" value="1"/>
</dbReference>
<dbReference type="GO" id="GO:0005829">
    <property type="term" value="C:cytosol"/>
    <property type="evidence" value="ECO:0007669"/>
    <property type="project" value="TreeGrafter"/>
</dbReference>
<dbReference type="GO" id="GO:0097266">
    <property type="term" value="F:phenylacetyl-CoA 1,2-epoxidase activity"/>
    <property type="evidence" value="ECO:0007669"/>
    <property type="project" value="UniProtKB-EC"/>
</dbReference>
<evidence type="ECO:0000313" key="2">
    <source>
        <dbReference type="EMBL" id="QZT34489.1"/>
    </source>
</evidence>
<evidence type="ECO:0000313" key="1">
    <source>
        <dbReference type="EMBL" id="EGL83553.1"/>
    </source>
</evidence>
<evidence type="ECO:0000313" key="3">
    <source>
        <dbReference type="Proteomes" id="UP000010716"/>
    </source>
</evidence>
<organism evidence="1 3">
    <name type="scientific">Caldalkalibacillus thermarum (strain TA2.A1)</name>
    <dbReference type="NCBI Taxonomy" id="986075"/>
    <lineage>
        <taxon>Bacteria</taxon>
        <taxon>Bacillati</taxon>
        <taxon>Bacillota</taxon>
        <taxon>Bacilli</taxon>
        <taxon>Bacillales</taxon>
        <taxon>Bacillaceae</taxon>
        <taxon>Caldalkalibacillus</taxon>
    </lineage>
</organism>
<dbReference type="InterPro" id="IPR009078">
    <property type="entry name" value="Ferritin-like_SF"/>
</dbReference>
<dbReference type="GO" id="GO:0010124">
    <property type="term" value="P:phenylacetate catabolic process"/>
    <property type="evidence" value="ECO:0007669"/>
    <property type="project" value="InterPro"/>
</dbReference>
<dbReference type="eggNOG" id="COG3396">
    <property type="taxonomic scope" value="Bacteria"/>
</dbReference>
<dbReference type="NCBIfam" id="TIGR02158">
    <property type="entry name" value="PA_CoA_Oxy3"/>
    <property type="match status" value="1"/>
</dbReference>
<name>F5L516_CALTT</name>
<reference evidence="1 3" key="1">
    <citation type="journal article" date="2011" name="J. Bacteriol.">
        <title>Draft genome sequence of the thermoalkaliphilic Caldalkalibacillus thermarum strain TA2.A1.</title>
        <authorList>
            <person name="Kalamorz F."/>
            <person name="Keis S."/>
            <person name="McMillan D.G."/>
            <person name="Olsson K."/>
            <person name="Stanton J.A."/>
            <person name="Stockwell P."/>
            <person name="Black M.A."/>
            <person name="Klingeman D.M."/>
            <person name="Land M.L."/>
            <person name="Han C.S."/>
            <person name="Martin S.L."/>
            <person name="Becher S.A."/>
            <person name="Peddie C.J."/>
            <person name="Morgan H.W."/>
            <person name="Matthies D."/>
            <person name="Preiss L."/>
            <person name="Meier T."/>
            <person name="Brown S.D."/>
            <person name="Cook G.M."/>
        </authorList>
    </citation>
    <scope>NUCLEOTIDE SEQUENCE [LARGE SCALE GENOMIC DNA]</scope>
    <source>
        <strain evidence="1 3">TA2.A1</strain>
    </source>
</reference>
<dbReference type="OrthoDB" id="9789947at2"/>
<keyword evidence="4" id="KW-1185">Reference proteome</keyword>
<gene>
    <name evidence="2" type="primary">paaC</name>
    <name evidence="1" type="ORF">CathTA2_0879</name>
    <name evidence="2" type="ORF">HUR95_03655</name>
</gene>
<dbReference type="PANTHER" id="PTHR30458:SF0">
    <property type="entry name" value="1,2-PHENYLACETYL-COA EPOXIDASE, SUBUNIT C"/>
    <property type="match status" value="1"/>
</dbReference>
<reference evidence="2" key="3">
    <citation type="submission" date="2021-08" db="EMBL/GenBank/DDBJ databases">
        <authorList>
            <person name="de Jong S."/>
            <person name="van den Broek M."/>
            <person name="Merkel A."/>
            <person name="de la Torre Cortes P."/>
            <person name="Kalamorz F."/>
            <person name="Cook G."/>
            <person name="van Loosdrecht M."/>
            <person name="McMillan D."/>
        </authorList>
    </citation>
    <scope>NUCLEOTIDE SEQUENCE</scope>
    <source>
        <strain evidence="2">TA2.A1</strain>
    </source>
</reference>
<dbReference type="EMBL" id="CP082237">
    <property type="protein sequence ID" value="QZT34489.1"/>
    <property type="molecule type" value="Genomic_DNA"/>
</dbReference>